<dbReference type="Gene3D" id="1.20.1720.10">
    <property type="entry name" value="Multidrug resistance protein D"/>
    <property type="match status" value="1"/>
</dbReference>
<organism evidence="8 9">
    <name type="scientific">Penicillium angulare</name>
    <dbReference type="NCBI Taxonomy" id="116970"/>
    <lineage>
        <taxon>Eukaryota</taxon>
        <taxon>Fungi</taxon>
        <taxon>Dikarya</taxon>
        <taxon>Ascomycota</taxon>
        <taxon>Pezizomycotina</taxon>
        <taxon>Eurotiomycetes</taxon>
        <taxon>Eurotiomycetidae</taxon>
        <taxon>Eurotiales</taxon>
        <taxon>Aspergillaceae</taxon>
        <taxon>Penicillium</taxon>
    </lineage>
</organism>
<gene>
    <name evidence="8" type="ORF">N7456_008882</name>
</gene>
<keyword evidence="9" id="KW-1185">Reference proteome</keyword>
<dbReference type="PANTHER" id="PTHR23502">
    <property type="entry name" value="MAJOR FACILITATOR SUPERFAMILY"/>
    <property type="match status" value="1"/>
</dbReference>
<dbReference type="PROSITE" id="PS50850">
    <property type="entry name" value="MFS"/>
    <property type="match status" value="1"/>
</dbReference>
<dbReference type="InterPro" id="IPR020846">
    <property type="entry name" value="MFS_dom"/>
</dbReference>
<feature type="transmembrane region" description="Helical" evidence="6">
    <location>
        <begin position="38"/>
        <end position="60"/>
    </location>
</feature>
<reference evidence="8" key="1">
    <citation type="submission" date="2022-11" db="EMBL/GenBank/DDBJ databases">
        <authorList>
            <person name="Petersen C."/>
        </authorList>
    </citation>
    <scope>NUCLEOTIDE SEQUENCE</scope>
    <source>
        <strain evidence="8">IBT 30069</strain>
    </source>
</reference>
<evidence type="ECO:0000256" key="5">
    <source>
        <dbReference type="SAM" id="MobiDB-lite"/>
    </source>
</evidence>
<dbReference type="GO" id="GO:0022857">
    <property type="term" value="F:transmembrane transporter activity"/>
    <property type="evidence" value="ECO:0007669"/>
    <property type="project" value="InterPro"/>
</dbReference>
<feature type="transmembrane region" description="Helical" evidence="6">
    <location>
        <begin position="75"/>
        <end position="93"/>
    </location>
</feature>
<dbReference type="Proteomes" id="UP001149165">
    <property type="component" value="Unassembled WGS sequence"/>
</dbReference>
<comment type="subcellular location">
    <subcellularLocation>
        <location evidence="1">Membrane</location>
        <topology evidence="1">Multi-pass membrane protein</topology>
    </subcellularLocation>
</comment>
<dbReference type="GO" id="GO:0005886">
    <property type="term" value="C:plasma membrane"/>
    <property type="evidence" value="ECO:0007669"/>
    <property type="project" value="TreeGrafter"/>
</dbReference>
<evidence type="ECO:0000256" key="4">
    <source>
        <dbReference type="ARBA" id="ARBA00023136"/>
    </source>
</evidence>
<keyword evidence="3 6" id="KW-1133">Transmembrane helix</keyword>
<proteinExistence type="predicted"/>
<dbReference type="InterPro" id="IPR036259">
    <property type="entry name" value="MFS_trans_sf"/>
</dbReference>
<dbReference type="EMBL" id="JAPQKH010000006">
    <property type="protein sequence ID" value="KAJ5093021.1"/>
    <property type="molecule type" value="Genomic_DNA"/>
</dbReference>
<feature type="domain" description="Major facilitator superfamily (MFS) profile" evidence="7">
    <location>
        <begin position="39"/>
        <end position="449"/>
    </location>
</feature>
<evidence type="ECO:0000313" key="8">
    <source>
        <dbReference type="EMBL" id="KAJ5093021.1"/>
    </source>
</evidence>
<evidence type="ECO:0000256" key="2">
    <source>
        <dbReference type="ARBA" id="ARBA00022692"/>
    </source>
</evidence>
<feature type="transmembrane region" description="Helical" evidence="6">
    <location>
        <begin position="167"/>
        <end position="187"/>
    </location>
</feature>
<feature type="transmembrane region" description="Helical" evidence="6">
    <location>
        <begin position="422"/>
        <end position="443"/>
    </location>
</feature>
<sequence length="459" mass="49751">MSIDQPKPPSHLEDENMCSPESPPSDSPMHWSWLRKHIILFQCAFYALGPGFTSSILIPGSNDVAQQFGISSQKAIYLIAVHVLFLGLAPFFWNPCIKAFGGRPVLIASVFLSCVAALGGGFAKTYGTLMTARIFQSFGVSTGFILPGVIIVDIFKAEERGRKNGVWTQMVSIGAPLGGVIGGPVVYYVGWKWVLWLTAIMNAVQIIGFVLTCPETSHLHRQNGLSRLRLWDFLEPFLVLQAPHIVLIAFAYGVSFAIVSVGLATIVPIALGEIYEFSAVSQGLFFLGPLIGALIGEQLAGPASDWIMNRGRQNLMSGASKPTSLERRLLVGIPGFVLAVAGILIFGLTLQNKTHWMGPCIGFAIANFGLQVITTPLKTYCVDCLPAHSGSVLQLINAVRQILSFTVPFWSPNLTAKLGNGLGYGVEAIILAFFSVGFLMVLWRGVSWRNSIPIKGLRE</sequence>
<dbReference type="PANTHER" id="PTHR23502:SF2">
    <property type="entry name" value="TRANSPORTER, PUTATIVE (AFU_ORTHOLOGUE AFUA_2G08910)-RELATED"/>
    <property type="match status" value="1"/>
</dbReference>
<dbReference type="OrthoDB" id="2585655at2759"/>
<evidence type="ECO:0000256" key="1">
    <source>
        <dbReference type="ARBA" id="ARBA00004141"/>
    </source>
</evidence>
<feature type="transmembrane region" description="Helical" evidence="6">
    <location>
        <begin position="105"/>
        <end position="122"/>
    </location>
</feature>
<feature type="transmembrane region" description="Helical" evidence="6">
    <location>
        <begin position="193"/>
        <end position="213"/>
    </location>
</feature>
<dbReference type="Pfam" id="PF07690">
    <property type="entry name" value="MFS_1"/>
    <property type="match status" value="1"/>
</dbReference>
<keyword evidence="4 6" id="KW-0472">Membrane</keyword>
<feature type="transmembrane region" description="Helical" evidence="6">
    <location>
        <begin position="134"/>
        <end position="155"/>
    </location>
</feature>
<reference evidence="8" key="2">
    <citation type="journal article" date="2023" name="IMA Fungus">
        <title>Comparative genomic study of the Penicillium genus elucidates a diverse pangenome and 15 lateral gene transfer events.</title>
        <authorList>
            <person name="Petersen C."/>
            <person name="Sorensen T."/>
            <person name="Nielsen M.R."/>
            <person name="Sondergaard T.E."/>
            <person name="Sorensen J.L."/>
            <person name="Fitzpatrick D.A."/>
            <person name="Frisvad J.C."/>
            <person name="Nielsen K.L."/>
        </authorList>
    </citation>
    <scope>NUCLEOTIDE SEQUENCE</scope>
    <source>
        <strain evidence="8">IBT 30069</strain>
    </source>
</reference>
<feature type="transmembrane region" description="Helical" evidence="6">
    <location>
        <begin position="245"/>
        <end position="271"/>
    </location>
</feature>
<dbReference type="SUPFAM" id="SSF103473">
    <property type="entry name" value="MFS general substrate transporter"/>
    <property type="match status" value="1"/>
</dbReference>
<accession>A0A9W9F3Q5</accession>
<comment type="caution">
    <text evidence="8">The sequence shown here is derived from an EMBL/GenBank/DDBJ whole genome shotgun (WGS) entry which is preliminary data.</text>
</comment>
<feature type="region of interest" description="Disordered" evidence="5">
    <location>
        <begin position="1"/>
        <end position="24"/>
    </location>
</feature>
<dbReference type="AlphaFoldDB" id="A0A9W9F3Q5"/>
<evidence type="ECO:0000256" key="3">
    <source>
        <dbReference type="ARBA" id="ARBA00022989"/>
    </source>
</evidence>
<dbReference type="InterPro" id="IPR011701">
    <property type="entry name" value="MFS"/>
</dbReference>
<evidence type="ECO:0000256" key="6">
    <source>
        <dbReference type="SAM" id="Phobius"/>
    </source>
</evidence>
<keyword evidence="2 6" id="KW-0812">Transmembrane</keyword>
<feature type="transmembrane region" description="Helical" evidence="6">
    <location>
        <begin position="283"/>
        <end position="308"/>
    </location>
</feature>
<name>A0A9W9F3Q5_9EURO</name>
<protein>
    <recommendedName>
        <fullName evidence="7">Major facilitator superfamily (MFS) profile domain-containing protein</fullName>
    </recommendedName>
</protein>
<evidence type="ECO:0000313" key="9">
    <source>
        <dbReference type="Proteomes" id="UP001149165"/>
    </source>
</evidence>
<feature type="transmembrane region" description="Helical" evidence="6">
    <location>
        <begin position="329"/>
        <end position="350"/>
    </location>
</feature>
<evidence type="ECO:0000259" key="7">
    <source>
        <dbReference type="PROSITE" id="PS50850"/>
    </source>
</evidence>